<accession>A0ABN1W4X1</accession>
<sequence length="313" mass="32647">METFGARRSRRAVLALGAGAALAAALSTGGPAEAADGPPVDGAAPGGEASARALADLEREHGARLGVFARNMVTGRRVAYRADELFPICSVHKTITVAAVLRDLDRDGEFLARRIRYTQQDVTAAGYAPVTGTPEHLAGGMTVAELCAAAIDRSDNAADNLLLRELGGPAAITRFCRSIGDRVTRLDRWEPALNSAEPGRLTDTTSPAAIGRSHAKLVLGDALAPRDRRQLTAWLLANTTSAARFRAGLPSDWTLADKTGTGDYGTTNDVGIAWTPDRTPVLLAVLSTRPDAGAPADEPLVARAATLLAAALV</sequence>
<evidence type="ECO:0000256" key="4">
    <source>
        <dbReference type="ARBA" id="ARBA00022801"/>
    </source>
</evidence>
<dbReference type="InterPro" id="IPR000871">
    <property type="entry name" value="Beta-lactam_class-A"/>
</dbReference>
<comment type="caution">
    <text evidence="9">The sequence shown here is derived from an EMBL/GenBank/DDBJ whole genome shotgun (WGS) entry which is preliminary data.</text>
</comment>
<evidence type="ECO:0000259" key="8">
    <source>
        <dbReference type="Pfam" id="PF13354"/>
    </source>
</evidence>
<keyword evidence="7" id="KW-0732">Signal</keyword>
<reference evidence="9 10" key="1">
    <citation type="journal article" date="2019" name="Int. J. Syst. Evol. Microbiol.">
        <title>The Global Catalogue of Microorganisms (GCM) 10K type strain sequencing project: providing services to taxonomists for standard genome sequencing and annotation.</title>
        <authorList>
            <consortium name="The Broad Institute Genomics Platform"/>
            <consortium name="The Broad Institute Genome Sequencing Center for Infectious Disease"/>
            <person name="Wu L."/>
            <person name="Ma J."/>
        </authorList>
    </citation>
    <scope>NUCLEOTIDE SEQUENCE [LARGE SCALE GENOMIC DNA]</scope>
    <source>
        <strain evidence="9 10">JCM 13004</strain>
    </source>
</reference>
<gene>
    <name evidence="9" type="primary">blaPEN-bpc</name>
    <name evidence="9" type="ORF">GCM10009665_26650</name>
</gene>
<evidence type="ECO:0000256" key="6">
    <source>
        <dbReference type="RuleBase" id="RU361140"/>
    </source>
</evidence>
<comment type="similarity">
    <text evidence="1 6">Belongs to the class-A beta-lactamase family.</text>
</comment>
<dbReference type="EMBL" id="BAAALF010000036">
    <property type="protein sequence ID" value="GAA1235166.1"/>
    <property type="molecule type" value="Genomic_DNA"/>
</dbReference>
<feature type="signal peptide" evidence="7">
    <location>
        <begin position="1"/>
        <end position="34"/>
    </location>
</feature>
<dbReference type="InterPro" id="IPR006311">
    <property type="entry name" value="TAT_signal"/>
</dbReference>
<keyword evidence="5 6" id="KW-0046">Antibiotic resistance</keyword>
<dbReference type="SUPFAM" id="SSF56601">
    <property type="entry name" value="beta-lactamase/transpeptidase-like"/>
    <property type="match status" value="1"/>
</dbReference>
<evidence type="ECO:0000313" key="9">
    <source>
        <dbReference type="EMBL" id="GAA1235166.1"/>
    </source>
</evidence>
<dbReference type="PROSITE" id="PS51318">
    <property type="entry name" value="TAT"/>
    <property type="match status" value="1"/>
</dbReference>
<proteinExistence type="inferred from homology"/>
<evidence type="ECO:0000313" key="10">
    <source>
        <dbReference type="Proteomes" id="UP001500037"/>
    </source>
</evidence>
<dbReference type="Pfam" id="PF13354">
    <property type="entry name" value="Beta-lactamase2"/>
    <property type="match status" value="1"/>
</dbReference>
<dbReference type="PRINTS" id="PR00118">
    <property type="entry name" value="BLACTAMASEA"/>
</dbReference>
<dbReference type="InterPro" id="IPR012338">
    <property type="entry name" value="Beta-lactam/transpept-like"/>
</dbReference>
<dbReference type="PANTHER" id="PTHR35333:SF3">
    <property type="entry name" value="BETA-LACTAMASE-TYPE TRANSPEPTIDASE FOLD CONTAINING PROTEIN"/>
    <property type="match status" value="1"/>
</dbReference>
<dbReference type="RefSeq" id="WP_344441669.1">
    <property type="nucleotide sequence ID" value="NZ_BAAALF010000036.1"/>
</dbReference>
<organism evidence="9 10">
    <name type="scientific">Kitasatospora nipponensis</name>
    <dbReference type="NCBI Taxonomy" id="258049"/>
    <lineage>
        <taxon>Bacteria</taxon>
        <taxon>Bacillati</taxon>
        <taxon>Actinomycetota</taxon>
        <taxon>Actinomycetes</taxon>
        <taxon>Kitasatosporales</taxon>
        <taxon>Streptomycetaceae</taxon>
        <taxon>Kitasatospora</taxon>
    </lineage>
</organism>
<evidence type="ECO:0000256" key="3">
    <source>
        <dbReference type="ARBA" id="ARBA00018879"/>
    </source>
</evidence>
<evidence type="ECO:0000256" key="1">
    <source>
        <dbReference type="ARBA" id="ARBA00009009"/>
    </source>
</evidence>
<comment type="catalytic activity">
    <reaction evidence="6">
        <text>a beta-lactam + H2O = a substituted beta-amino acid</text>
        <dbReference type="Rhea" id="RHEA:20401"/>
        <dbReference type="ChEBI" id="CHEBI:15377"/>
        <dbReference type="ChEBI" id="CHEBI:35627"/>
        <dbReference type="ChEBI" id="CHEBI:140347"/>
        <dbReference type="EC" id="3.5.2.6"/>
    </reaction>
</comment>
<dbReference type="PANTHER" id="PTHR35333">
    <property type="entry name" value="BETA-LACTAMASE"/>
    <property type="match status" value="1"/>
</dbReference>
<dbReference type="NCBIfam" id="NF033103">
    <property type="entry name" value="bla_class_A"/>
    <property type="match status" value="1"/>
</dbReference>
<dbReference type="PROSITE" id="PS00146">
    <property type="entry name" value="BETA_LACTAMASE_A"/>
    <property type="match status" value="1"/>
</dbReference>
<feature type="domain" description="Beta-lactamase class A catalytic" evidence="8">
    <location>
        <begin position="66"/>
        <end position="286"/>
    </location>
</feature>
<keyword evidence="10" id="KW-1185">Reference proteome</keyword>
<evidence type="ECO:0000256" key="7">
    <source>
        <dbReference type="SAM" id="SignalP"/>
    </source>
</evidence>
<name>A0ABN1W4X1_9ACTN</name>
<protein>
    <recommendedName>
        <fullName evidence="3 6">Beta-lactamase</fullName>
        <ecNumber evidence="2 6">3.5.2.6</ecNumber>
    </recommendedName>
</protein>
<keyword evidence="4 6" id="KW-0378">Hydrolase</keyword>
<evidence type="ECO:0000256" key="5">
    <source>
        <dbReference type="ARBA" id="ARBA00023251"/>
    </source>
</evidence>
<dbReference type="EC" id="3.5.2.6" evidence="2 6"/>
<evidence type="ECO:0000256" key="2">
    <source>
        <dbReference type="ARBA" id="ARBA00012865"/>
    </source>
</evidence>
<dbReference type="Gene3D" id="3.40.710.10">
    <property type="entry name" value="DD-peptidase/beta-lactamase superfamily"/>
    <property type="match status" value="1"/>
</dbReference>
<dbReference type="InterPro" id="IPR045155">
    <property type="entry name" value="Beta-lactam_cat"/>
</dbReference>
<dbReference type="InterPro" id="IPR023650">
    <property type="entry name" value="Beta-lactam_class-A_AS"/>
</dbReference>
<feature type="chain" id="PRO_5046026525" description="Beta-lactamase" evidence="7">
    <location>
        <begin position="35"/>
        <end position="313"/>
    </location>
</feature>
<dbReference type="Proteomes" id="UP001500037">
    <property type="component" value="Unassembled WGS sequence"/>
</dbReference>